<feature type="transmembrane region" description="Helical" evidence="1">
    <location>
        <begin position="87"/>
        <end position="106"/>
    </location>
</feature>
<protein>
    <recommendedName>
        <fullName evidence="4">General stress protein 17M-like domain-containing protein</fullName>
    </recommendedName>
</protein>
<proteinExistence type="predicted"/>
<keyword evidence="1" id="KW-0472">Membrane</keyword>
<dbReference type="EMBL" id="BROH01000021">
    <property type="protein sequence ID" value="GKY90199.1"/>
    <property type="molecule type" value="Genomic_DNA"/>
</dbReference>
<evidence type="ECO:0000313" key="3">
    <source>
        <dbReference type="Proteomes" id="UP001144205"/>
    </source>
</evidence>
<reference evidence="2" key="1">
    <citation type="journal article" date="2023" name="Int. J. Syst. Evol. Microbiol.">
        <title>Sinisalibacter aestuarii sp. nov., isolated from estuarine sediment of the Arakawa River.</title>
        <authorList>
            <person name="Arafat S.T."/>
            <person name="Hirano S."/>
            <person name="Sato A."/>
            <person name="Takeuchi K."/>
            <person name="Yasuda T."/>
            <person name="Terahara T."/>
            <person name="Hamada M."/>
            <person name="Kobayashi T."/>
        </authorList>
    </citation>
    <scope>NUCLEOTIDE SEQUENCE</scope>
    <source>
        <strain evidence="2">B-399</strain>
    </source>
</reference>
<evidence type="ECO:0008006" key="4">
    <source>
        <dbReference type="Google" id="ProtNLM"/>
    </source>
</evidence>
<keyword evidence="1" id="KW-1133">Transmembrane helix</keyword>
<feature type="transmembrane region" description="Helical" evidence="1">
    <location>
        <begin position="112"/>
        <end position="133"/>
    </location>
</feature>
<evidence type="ECO:0000256" key="1">
    <source>
        <dbReference type="SAM" id="Phobius"/>
    </source>
</evidence>
<keyword evidence="3" id="KW-1185">Reference proteome</keyword>
<sequence length="208" mass="21828">MSNQTNQTYTIREVVAVFHDAARLEAAVDALEGAGFVQTNISIMADSQTVADKLGHRFEPIEEMEEDPKIPRRTFVGKADRGVEESAAIGLPLYVGAMAGSAAVVASGGAVAMALLAAAAGGAIGGGLGGILARGIGKAEADRLEDNIRHGGILLWVAVGDADAERVAIDVLGRHGGTDVHVHEIEPSWEEPEIPFDQWNPDPFLLRA</sequence>
<evidence type="ECO:0000313" key="2">
    <source>
        <dbReference type="EMBL" id="GKY90199.1"/>
    </source>
</evidence>
<keyword evidence="1" id="KW-0812">Transmembrane</keyword>
<comment type="caution">
    <text evidence="2">The sequence shown here is derived from an EMBL/GenBank/DDBJ whole genome shotgun (WGS) entry which is preliminary data.</text>
</comment>
<dbReference type="Proteomes" id="UP001144205">
    <property type="component" value="Unassembled WGS sequence"/>
</dbReference>
<accession>A0ABQ5LZ01</accession>
<organism evidence="2 3">
    <name type="scientific">Sinisalibacter aestuarii</name>
    <dbReference type="NCBI Taxonomy" id="2949426"/>
    <lineage>
        <taxon>Bacteria</taxon>
        <taxon>Pseudomonadati</taxon>
        <taxon>Pseudomonadota</taxon>
        <taxon>Alphaproteobacteria</taxon>
        <taxon>Rhodobacterales</taxon>
        <taxon>Roseobacteraceae</taxon>
        <taxon>Sinisalibacter</taxon>
    </lineage>
</organism>
<name>A0ABQ5LZ01_9RHOB</name>
<gene>
    <name evidence="2" type="ORF">STA1M1_40680</name>
</gene>
<dbReference type="RefSeq" id="WP_281844087.1">
    <property type="nucleotide sequence ID" value="NZ_BROH01000021.1"/>
</dbReference>